<dbReference type="AlphaFoldDB" id="A0A6J6X3V1"/>
<dbReference type="CDD" id="cd03801">
    <property type="entry name" value="GT4_PimA-like"/>
    <property type="match status" value="1"/>
</dbReference>
<dbReference type="Pfam" id="PF00534">
    <property type="entry name" value="Glycos_transf_1"/>
    <property type="match status" value="1"/>
</dbReference>
<organism evidence="2">
    <name type="scientific">freshwater metagenome</name>
    <dbReference type="NCBI Taxonomy" id="449393"/>
    <lineage>
        <taxon>unclassified sequences</taxon>
        <taxon>metagenomes</taxon>
        <taxon>ecological metagenomes</taxon>
    </lineage>
</organism>
<accession>A0A6J6X3V1</accession>
<feature type="domain" description="Glycosyl transferase family 1" evidence="1">
    <location>
        <begin position="248"/>
        <end position="413"/>
    </location>
</feature>
<proteinExistence type="predicted"/>
<evidence type="ECO:0000259" key="1">
    <source>
        <dbReference type="Pfam" id="PF00534"/>
    </source>
</evidence>
<evidence type="ECO:0000313" key="2">
    <source>
        <dbReference type="EMBL" id="CAB4788767.1"/>
    </source>
</evidence>
<dbReference type="SUPFAM" id="SSF53756">
    <property type="entry name" value="UDP-Glycosyltransferase/glycogen phosphorylase"/>
    <property type="match status" value="1"/>
</dbReference>
<dbReference type="InterPro" id="IPR001296">
    <property type="entry name" value="Glyco_trans_1"/>
</dbReference>
<dbReference type="GO" id="GO:0016757">
    <property type="term" value="F:glycosyltransferase activity"/>
    <property type="evidence" value="ECO:0007669"/>
    <property type="project" value="InterPro"/>
</dbReference>
<dbReference type="EMBL" id="CAFAAI010000022">
    <property type="protein sequence ID" value="CAB4788767.1"/>
    <property type="molecule type" value="Genomic_DNA"/>
</dbReference>
<dbReference type="PANTHER" id="PTHR12526">
    <property type="entry name" value="GLYCOSYLTRANSFERASE"/>
    <property type="match status" value="1"/>
</dbReference>
<protein>
    <submittedName>
        <fullName evidence="2">Unannotated protein</fullName>
    </submittedName>
</protein>
<sequence length="444" mass="50417">MHWGSATRGVTFDDAEHIAFIQRYPAYRDPYLSAHLHLVKDRLFCSGAINTRTHRAGNLKLLLLTHNLNLEGAPLFLLEYATYMTKEAGCSLHILASQDGPLRSAYENLGAQITIVDAGPLYAAPDQSIFNERLSNIAQSIDWKQVDLVICNTVVSFWGVHLARLADKPSLFYIHESTSIFRFFEQMLRLELHQLVSDAFSQTTNALFLCAATQAYYVDHNRSNNFRLVPSWIQIEKIEQFRSSQTRAALRRKHGFQDHEIIIANIGTVCERKGQHIFVRAIQHFNRKYSSDAPVRFVMVGARPGIYLDLLKGDIANLKLPNVTLVPETREVFDFFLLADLFVCSSFEESFPRVIMEAMVFRTPIITTDVHGIADILGQRQEGYLVKPGDVAGLSQMMHLCLTKERSGRSLTPTAYSKALRFYDYHKVLPHHVALARAAVLEYQ</sequence>
<name>A0A6J6X3V1_9ZZZZ</name>
<reference evidence="2" key="1">
    <citation type="submission" date="2020-05" db="EMBL/GenBank/DDBJ databases">
        <authorList>
            <person name="Chiriac C."/>
            <person name="Salcher M."/>
            <person name="Ghai R."/>
            <person name="Kavagutti S V."/>
        </authorList>
    </citation>
    <scope>NUCLEOTIDE SEQUENCE</scope>
</reference>
<dbReference type="Gene3D" id="3.40.50.2000">
    <property type="entry name" value="Glycogen Phosphorylase B"/>
    <property type="match status" value="2"/>
</dbReference>
<gene>
    <name evidence="2" type="ORF">UFOPK2992_00247</name>
</gene>